<dbReference type="RefSeq" id="WP_097165433.1">
    <property type="nucleotide sequence ID" value="NZ_CP028129.1"/>
</dbReference>
<gene>
    <name evidence="1" type="ORF">C5C04_08495</name>
    <name evidence="2" type="ORF">C5C40_14935</name>
</gene>
<protein>
    <submittedName>
        <fullName evidence="1">Uncharacterized protein</fullName>
    </submittedName>
</protein>
<evidence type="ECO:0000313" key="1">
    <source>
        <dbReference type="EMBL" id="PPF13862.1"/>
    </source>
</evidence>
<organism evidence="1 3">
    <name type="scientific">Rathayibacter rathayi</name>
    <name type="common">Corynebacterium rathayi</name>
    <dbReference type="NCBI Taxonomy" id="33887"/>
    <lineage>
        <taxon>Bacteria</taxon>
        <taxon>Bacillati</taxon>
        <taxon>Actinomycetota</taxon>
        <taxon>Actinomycetes</taxon>
        <taxon>Micrococcales</taxon>
        <taxon>Microbacteriaceae</taxon>
        <taxon>Rathayibacter</taxon>
    </lineage>
</organism>
<dbReference type="Proteomes" id="UP000239698">
    <property type="component" value="Unassembled WGS sequence"/>
</dbReference>
<proteinExistence type="predicted"/>
<dbReference type="EMBL" id="PSVT01000055">
    <property type="protein sequence ID" value="PPH72094.1"/>
    <property type="molecule type" value="Genomic_DNA"/>
</dbReference>
<comment type="caution">
    <text evidence="1">The sequence shown here is derived from an EMBL/GenBank/DDBJ whole genome shotgun (WGS) entry which is preliminary data.</text>
</comment>
<evidence type="ECO:0000313" key="2">
    <source>
        <dbReference type="EMBL" id="PPH72094.1"/>
    </source>
</evidence>
<dbReference type="Proteomes" id="UP000237881">
    <property type="component" value="Unassembled WGS sequence"/>
</dbReference>
<reference evidence="3 4" key="1">
    <citation type="submission" date="2018-02" db="EMBL/GenBank/DDBJ databases">
        <title>Bacteriophage NCPPB3778 and a type I-E CRISPR drive the evolution of the US Biological Select Agent, Rathayibacter toxicus.</title>
        <authorList>
            <person name="Davis E.W.II."/>
            <person name="Tabima J.F."/>
            <person name="Weisberg A.J."/>
            <person name="Lopes L.D."/>
            <person name="Wiseman M.S."/>
            <person name="Wiseman M.S."/>
            <person name="Pupko T."/>
            <person name="Belcher M.S."/>
            <person name="Sechler A.J."/>
            <person name="Tancos M.A."/>
            <person name="Schroeder B.K."/>
            <person name="Murray T.D."/>
            <person name="Luster D.G."/>
            <person name="Schneider W.L."/>
            <person name="Rogers E."/>
            <person name="Andreote F.D."/>
            <person name="Grunwald N.J."/>
            <person name="Putnam M.L."/>
            <person name="Chang J.H."/>
        </authorList>
    </citation>
    <scope>NUCLEOTIDE SEQUENCE [LARGE SCALE GENOMIC DNA]</scope>
    <source>
        <strain evidence="2 4">AY1D6</strain>
        <strain evidence="1 3">AY1I9</strain>
    </source>
</reference>
<sequence>MLDTIEPDGARVVSERVIDLIVATRERLDGVRGSTAADSIGVDSIGVDSIGSAVVAGSVVGFDIWAPRGNTAAADAALVALFWESLGMSVRIARDRPLPLVHATGGPVDRASFRTGNLFGLCGLDGLYGVDAVAPCGPNWA</sequence>
<keyword evidence="4" id="KW-1185">Reference proteome</keyword>
<evidence type="ECO:0000313" key="4">
    <source>
        <dbReference type="Proteomes" id="UP000239698"/>
    </source>
</evidence>
<accession>A0ABD6W910</accession>
<dbReference type="AlphaFoldDB" id="A0ABD6W910"/>
<dbReference type="EMBL" id="PSUL01000017">
    <property type="protein sequence ID" value="PPF13862.1"/>
    <property type="molecule type" value="Genomic_DNA"/>
</dbReference>
<evidence type="ECO:0000313" key="3">
    <source>
        <dbReference type="Proteomes" id="UP000237881"/>
    </source>
</evidence>
<name>A0ABD6W910_RATRA</name>
<dbReference type="KEGG" id="rry:C1O28_09595"/>
<dbReference type="GeneID" id="49820728"/>